<feature type="transmembrane region" description="Helical" evidence="5">
    <location>
        <begin position="68"/>
        <end position="87"/>
    </location>
</feature>
<keyword evidence="2 5" id="KW-0812">Transmembrane</keyword>
<feature type="transmembrane region" description="Helical" evidence="5">
    <location>
        <begin position="196"/>
        <end position="218"/>
    </location>
</feature>
<dbReference type="GO" id="GO:0016020">
    <property type="term" value="C:membrane"/>
    <property type="evidence" value="ECO:0007669"/>
    <property type="project" value="UniProtKB-SubCell"/>
</dbReference>
<dbReference type="GeneID" id="301308400"/>
<dbReference type="InterPro" id="IPR004710">
    <property type="entry name" value="Bilac:Na_transpt"/>
</dbReference>
<feature type="transmembrane region" description="Helical" evidence="5">
    <location>
        <begin position="169"/>
        <end position="190"/>
    </location>
</feature>
<dbReference type="InterPro" id="IPR038770">
    <property type="entry name" value="Na+/solute_symporter_sf"/>
</dbReference>
<feature type="transmembrane region" description="Helical" evidence="5">
    <location>
        <begin position="6"/>
        <end position="27"/>
    </location>
</feature>
<dbReference type="InterPro" id="IPR002657">
    <property type="entry name" value="BilAc:Na_symport/Acr3"/>
</dbReference>
<dbReference type="PANTHER" id="PTHR10361">
    <property type="entry name" value="SODIUM-BILE ACID COTRANSPORTER"/>
    <property type="match status" value="1"/>
</dbReference>
<name>A0A0D0USU3_9ACTN</name>
<keyword evidence="3 5" id="KW-1133">Transmembrane helix</keyword>
<feature type="transmembrane region" description="Helical" evidence="5">
    <location>
        <begin position="263"/>
        <end position="281"/>
    </location>
</feature>
<gene>
    <name evidence="6" type="ORF">TK50_30840</name>
</gene>
<protein>
    <submittedName>
        <fullName evidence="6">Bile acid:sodium symporter</fullName>
    </submittedName>
</protein>
<feature type="transmembrane region" description="Helical" evidence="5">
    <location>
        <begin position="99"/>
        <end position="126"/>
    </location>
</feature>
<evidence type="ECO:0000313" key="7">
    <source>
        <dbReference type="Proteomes" id="UP000032254"/>
    </source>
</evidence>
<proteinExistence type="predicted"/>
<evidence type="ECO:0000256" key="2">
    <source>
        <dbReference type="ARBA" id="ARBA00022692"/>
    </source>
</evidence>
<dbReference type="PATRIC" id="fig|47853.6.peg.6467"/>
<feature type="transmembrane region" description="Helical" evidence="5">
    <location>
        <begin position="230"/>
        <end position="251"/>
    </location>
</feature>
<keyword evidence="7" id="KW-1185">Reference proteome</keyword>
<evidence type="ECO:0000256" key="3">
    <source>
        <dbReference type="ARBA" id="ARBA00022989"/>
    </source>
</evidence>
<accession>A0A0D0USU3</accession>
<evidence type="ECO:0000256" key="1">
    <source>
        <dbReference type="ARBA" id="ARBA00004141"/>
    </source>
</evidence>
<evidence type="ECO:0000256" key="4">
    <source>
        <dbReference type="ARBA" id="ARBA00023136"/>
    </source>
</evidence>
<feature type="transmembrane region" description="Helical" evidence="5">
    <location>
        <begin position="39"/>
        <end position="62"/>
    </location>
</feature>
<comment type="subcellular location">
    <subcellularLocation>
        <location evidence="1">Membrane</location>
        <topology evidence="1">Multi-pass membrane protein</topology>
    </subcellularLocation>
</comment>
<sequence length="301" mass="31696">MSNDTVLILFPIAVGIVMLGLGLTLTLDDFRRVVRYPKAMVVCLVSQMLILPAICLGLVVAFDLRPELAVGMMLLAASPGGSTASLYSHLFKGDLALNISLTAVNSVLALFTLPVIVNLSVAGFVGSDSSIGLQFDKVIQVFALVLIPIAIGMAIRARFTDAALRLERAVKVLSVVVLILMISSVIAGLGSEVFDILGEIILAVVAFNLISMGLGYFGPRLLRVGERESIASAFEIGLHNASLAITIGMSPTLLDNSTMAMPSVTYGFVMFFTAAVFGVVVSRRVRAGTATGDFSAAPSRV</sequence>
<feature type="transmembrane region" description="Helical" evidence="5">
    <location>
        <begin position="138"/>
        <end position="157"/>
    </location>
</feature>
<dbReference type="PANTHER" id="PTHR10361:SF24">
    <property type="entry name" value="P3 PROTEIN"/>
    <property type="match status" value="1"/>
</dbReference>
<dbReference type="RefSeq" id="WP_043969027.1">
    <property type="nucleotide sequence ID" value="NZ_CBDRIS010000022.1"/>
</dbReference>
<dbReference type="EMBL" id="JXSX01000003">
    <property type="protein sequence ID" value="KIR61857.1"/>
    <property type="molecule type" value="Genomic_DNA"/>
</dbReference>
<evidence type="ECO:0000313" key="6">
    <source>
        <dbReference type="EMBL" id="KIR61857.1"/>
    </source>
</evidence>
<keyword evidence="4 5" id="KW-0472">Membrane</keyword>
<dbReference type="Pfam" id="PF01758">
    <property type="entry name" value="SBF"/>
    <property type="match status" value="1"/>
</dbReference>
<dbReference type="Proteomes" id="UP000032254">
    <property type="component" value="Unassembled WGS sequence"/>
</dbReference>
<evidence type="ECO:0000256" key="5">
    <source>
        <dbReference type="SAM" id="Phobius"/>
    </source>
</evidence>
<dbReference type="AlphaFoldDB" id="A0A0D0USU3"/>
<comment type="caution">
    <text evidence="6">The sequence shown here is derived from an EMBL/GenBank/DDBJ whole genome shotgun (WGS) entry which is preliminary data.</text>
</comment>
<organism evidence="6 7">
    <name type="scientific">Micromonospora haikouensis</name>
    <dbReference type="NCBI Taxonomy" id="686309"/>
    <lineage>
        <taxon>Bacteria</taxon>
        <taxon>Bacillati</taxon>
        <taxon>Actinomycetota</taxon>
        <taxon>Actinomycetes</taxon>
        <taxon>Micromonosporales</taxon>
        <taxon>Micromonosporaceae</taxon>
        <taxon>Micromonospora</taxon>
    </lineage>
</organism>
<dbReference type="OrthoDB" id="9806785at2"/>
<dbReference type="Gene3D" id="1.20.1530.20">
    <property type="match status" value="1"/>
</dbReference>
<reference evidence="6 7" key="1">
    <citation type="submission" date="2015-01" db="EMBL/GenBank/DDBJ databases">
        <title>Sequencing and annotation of Micromonospora carbonacea strain JXNU-1 genome.</title>
        <authorList>
            <person name="Long Z."/>
            <person name="Huang Y."/>
            <person name="Jiang Y."/>
        </authorList>
    </citation>
    <scope>NUCLEOTIDE SEQUENCE [LARGE SCALE GENOMIC DNA]</scope>
    <source>
        <strain evidence="6 7">JXNU-1</strain>
    </source>
</reference>